<dbReference type="Gene3D" id="3.10.350.10">
    <property type="entry name" value="LysM domain"/>
    <property type="match status" value="1"/>
</dbReference>
<dbReference type="AlphaFoldDB" id="A0A972FT28"/>
<sequence length="212" mass="23342">MSHLMKILCLLPVFLCCSVGAQVSHLSLNQRQFELGGYPKLRLNLVAEPRDLSRLEFLLRQGEAQERLMVQPLGRFMLQLFGVEDVTSAAAQLVVRQYRGDSWHEIASLALFDASGSSHSPGGASTGEACRLEVDVGDTLWRIARRYTGPWHTHVYGAMLAIYEANRQAFVGQKIDALRRDASLICPGKDSLAAQGDEAGARLRFEALQAGT</sequence>
<evidence type="ECO:0000313" key="2">
    <source>
        <dbReference type="EMBL" id="NMH65202.1"/>
    </source>
</evidence>
<feature type="chain" id="PRO_5037173334" description="LysM domain-containing protein" evidence="1">
    <location>
        <begin position="22"/>
        <end position="212"/>
    </location>
</feature>
<keyword evidence="3" id="KW-1185">Reference proteome</keyword>
<comment type="caution">
    <text evidence="2">The sequence shown here is derived from an EMBL/GenBank/DDBJ whole genome shotgun (WGS) entry which is preliminary data.</text>
</comment>
<evidence type="ECO:0008006" key="4">
    <source>
        <dbReference type="Google" id="ProtNLM"/>
    </source>
</evidence>
<name>A0A972FT28_9GAMM</name>
<dbReference type="InterPro" id="IPR018392">
    <property type="entry name" value="LysM"/>
</dbReference>
<dbReference type="InterPro" id="IPR036779">
    <property type="entry name" value="LysM_dom_sf"/>
</dbReference>
<dbReference type="CDD" id="cd00118">
    <property type="entry name" value="LysM"/>
    <property type="match status" value="1"/>
</dbReference>
<dbReference type="Proteomes" id="UP000737113">
    <property type="component" value="Unassembled WGS sequence"/>
</dbReference>
<feature type="signal peptide" evidence="1">
    <location>
        <begin position="1"/>
        <end position="21"/>
    </location>
</feature>
<dbReference type="EMBL" id="JAAXYH010000004">
    <property type="protein sequence ID" value="NMH65202.1"/>
    <property type="molecule type" value="Genomic_DNA"/>
</dbReference>
<gene>
    <name evidence="2" type="ORF">HC757_08460</name>
</gene>
<evidence type="ECO:0000256" key="1">
    <source>
        <dbReference type="SAM" id="SignalP"/>
    </source>
</evidence>
<accession>A0A972FT28</accession>
<proteinExistence type="predicted"/>
<keyword evidence="1" id="KW-0732">Signal</keyword>
<protein>
    <recommendedName>
        <fullName evidence="4">LysM domain-containing protein</fullName>
    </recommendedName>
</protein>
<dbReference type="RefSeq" id="WP_169563878.1">
    <property type="nucleotide sequence ID" value="NZ_JAAXYH010000004.1"/>
</dbReference>
<evidence type="ECO:0000313" key="3">
    <source>
        <dbReference type="Proteomes" id="UP000737113"/>
    </source>
</evidence>
<organism evidence="2 3">
    <name type="scientific">Shewanella salipaludis</name>
    <dbReference type="NCBI Taxonomy" id="2723052"/>
    <lineage>
        <taxon>Bacteria</taxon>
        <taxon>Pseudomonadati</taxon>
        <taxon>Pseudomonadota</taxon>
        <taxon>Gammaproteobacteria</taxon>
        <taxon>Alteromonadales</taxon>
        <taxon>Shewanellaceae</taxon>
        <taxon>Shewanella</taxon>
    </lineage>
</organism>
<reference evidence="2" key="1">
    <citation type="submission" date="2020-04" db="EMBL/GenBank/DDBJ databases">
        <title>Description of Shewanella salipaludis sp. nov., isolated from a salt marsh.</title>
        <authorList>
            <person name="Park S."/>
            <person name="Yoon J.-H."/>
        </authorList>
    </citation>
    <scope>NUCLEOTIDE SEQUENCE</scope>
    <source>
        <strain evidence="2">SHSM-M6</strain>
    </source>
</reference>